<dbReference type="PANTHER" id="PTHR30561">
    <property type="entry name" value="SMR FAMILY PROTON-DEPENDENT DRUG EFFLUX TRANSPORTER SUGE"/>
    <property type="match status" value="1"/>
</dbReference>
<dbReference type="STRING" id="1236971.JCM9152_24"/>
<dbReference type="InterPro" id="IPR037185">
    <property type="entry name" value="EmrE-like"/>
</dbReference>
<dbReference type="Gene3D" id="1.10.3730.20">
    <property type="match status" value="1"/>
</dbReference>
<evidence type="ECO:0000313" key="9">
    <source>
        <dbReference type="EMBL" id="GAE28696.1"/>
    </source>
</evidence>
<evidence type="ECO:0000256" key="7">
    <source>
        <dbReference type="RuleBase" id="RU003942"/>
    </source>
</evidence>
<keyword evidence="3" id="KW-1003">Cell membrane</keyword>
<evidence type="ECO:0000256" key="4">
    <source>
        <dbReference type="ARBA" id="ARBA00022692"/>
    </source>
</evidence>
<keyword evidence="5 8" id="KW-1133">Transmembrane helix</keyword>
<comment type="similarity">
    <text evidence="7">Belongs to the drug/metabolite transporter (DMT) superfamily. Small multidrug resistance (SMR) (TC 2.A.7.1) family.</text>
</comment>
<dbReference type="RefSeq" id="WP_035339620.1">
    <property type="nucleotide sequence ID" value="NZ_BAUU01000001.1"/>
</dbReference>
<evidence type="ECO:0000256" key="5">
    <source>
        <dbReference type="ARBA" id="ARBA00022989"/>
    </source>
</evidence>
<evidence type="ECO:0000256" key="3">
    <source>
        <dbReference type="ARBA" id="ARBA00022475"/>
    </source>
</evidence>
<keyword evidence="10" id="KW-1185">Reference proteome</keyword>
<dbReference type="InterPro" id="IPR045324">
    <property type="entry name" value="Small_multidrug_res"/>
</dbReference>
<evidence type="ECO:0000256" key="8">
    <source>
        <dbReference type="SAM" id="Phobius"/>
    </source>
</evidence>
<keyword evidence="4 7" id="KW-0812">Transmembrane</keyword>
<reference evidence="9" key="1">
    <citation type="journal article" date="2014" name="Genome Announc.">
        <title>Draft Genome Sequences of Three Alkaliphilic Bacillus Strains, Bacillus wakoensis JCM 9140T, Bacillus akibai JCM 9157T, and Bacillus hemicellulosilyticus JCM 9152T.</title>
        <authorList>
            <person name="Yuki M."/>
            <person name="Oshima K."/>
            <person name="Suda W."/>
            <person name="Oshida Y."/>
            <person name="Kitamura K."/>
            <person name="Iida T."/>
            <person name="Hattori M."/>
            <person name="Ohkuma M."/>
        </authorList>
    </citation>
    <scope>NUCLEOTIDE SEQUENCE [LARGE SCALE GENOMIC DNA]</scope>
    <source>
        <strain evidence="9">JCM 9152</strain>
    </source>
</reference>
<evidence type="ECO:0000313" key="10">
    <source>
        <dbReference type="Proteomes" id="UP000018895"/>
    </source>
</evidence>
<dbReference type="GO" id="GO:0005886">
    <property type="term" value="C:plasma membrane"/>
    <property type="evidence" value="ECO:0007669"/>
    <property type="project" value="UniProtKB-SubCell"/>
</dbReference>
<feature type="transmembrane region" description="Helical" evidence="8">
    <location>
        <begin position="29"/>
        <end position="48"/>
    </location>
</feature>
<feature type="transmembrane region" description="Helical" evidence="8">
    <location>
        <begin position="85"/>
        <end position="106"/>
    </location>
</feature>
<protein>
    <recommendedName>
        <fullName evidence="11">Ethidium bromide-methyl viologen resistance protein EmrE</fullName>
    </recommendedName>
</protein>
<dbReference type="EMBL" id="BAUU01000001">
    <property type="protein sequence ID" value="GAE28696.1"/>
    <property type="molecule type" value="Genomic_DNA"/>
</dbReference>
<dbReference type="SUPFAM" id="SSF103481">
    <property type="entry name" value="Multidrug resistance efflux transporter EmrE"/>
    <property type="match status" value="1"/>
</dbReference>
<dbReference type="OrthoDB" id="21828at2"/>
<gene>
    <name evidence="9" type="ORF">JCM9152_24</name>
</gene>
<comment type="subcellular location">
    <subcellularLocation>
        <location evidence="1 7">Cell membrane</location>
        <topology evidence="1 7">Multi-pass membrane protein</topology>
    </subcellularLocation>
</comment>
<dbReference type="Pfam" id="PF00893">
    <property type="entry name" value="Multi_Drug_Res"/>
    <property type="match status" value="1"/>
</dbReference>
<evidence type="ECO:0000256" key="2">
    <source>
        <dbReference type="ARBA" id="ARBA00022448"/>
    </source>
</evidence>
<evidence type="ECO:0000256" key="1">
    <source>
        <dbReference type="ARBA" id="ARBA00004651"/>
    </source>
</evidence>
<dbReference type="GO" id="GO:0022857">
    <property type="term" value="F:transmembrane transporter activity"/>
    <property type="evidence" value="ECO:0007669"/>
    <property type="project" value="InterPro"/>
</dbReference>
<keyword evidence="2" id="KW-0813">Transport</keyword>
<name>W4Q9G0_9BACI</name>
<accession>W4Q9G0</accession>
<organism evidence="9 10">
    <name type="scientific">Halalkalibacter hemicellulosilyticusJCM 9152</name>
    <dbReference type="NCBI Taxonomy" id="1236971"/>
    <lineage>
        <taxon>Bacteria</taxon>
        <taxon>Bacillati</taxon>
        <taxon>Bacillota</taxon>
        <taxon>Bacilli</taxon>
        <taxon>Bacillales</taxon>
        <taxon>Bacillaceae</taxon>
        <taxon>Halalkalibacter</taxon>
    </lineage>
</organism>
<dbReference type="Proteomes" id="UP000018895">
    <property type="component" value="Unassembled WGS sequence"/>
</dbReference>
<feature type="transmembrane region" description="Helical" evidence="8">
    <location>
        <begin position="60"/>
        <end position="79"/>
    </location>
</feature>
<evidence type="ECO:0000256" key="6">
    <source>
        <dbReference type="ARBA" id="ARBA00023136"/>
    </source>
</evidence>
<dbReference type="PANTHER" id="PTHR30561:SF1">
    <property type="entry name" value="MULTIDRUG TRANSPORTER EMRE"/>
    <property type="match status" value="1"/>
</dbReference>
<dbReference type="InterPro" id="IPR000390">
    <property type="entry name" value="Small_drug/metabolite_transptr"/>
</dbReference>
<dbReference type="AlphaFoldDB" id="W4Q9G0"/>
<keyword evidence="6 8" id="KW-0472">Membrane</keyword>
<proteinExistence type="inferred from homology"/>
<sequence>MVYLFLVLTILAELTGAISSRYSNGFKKMIPSSITIVAIIAAYFFFAVSLQFGLNIGIGYAIWSGVGVTLIAIWGWIFFKETLTRVQILGIFLIIVGVTLLEIGVLEVV</sequence>
<comment type="caution">
    <text evidence="9">The sequence shown here is derived from an EMBL/GenBank/DDBJ whole genome shotgun (WGS) entry which is preliminary data.</text>
</comment>
<evidence type="ECO:0008006" key="11">
    <source>
        <dbReference type="Google" id="ProtNLM"/>
    </source>
</evidence>